<keyword evidence="1" id="KW-0966">Cell projection</keyword>
<dbReference type="GO" id="GO:0044781">
    <property type="term" value="P:bacterial-type flagellum organization"/>
    <property type="evidence" value="ECO:0007669"/>
    <property type="project" value="InterPro"/>
</dbReference>
<organism evidence="1 2">
    <name type="scientific">Litorivita pollutaquae</name>
    <dbReference type="NCBI Taxonomy" id="2200892"/>
    <lineage>
        <taxon>Bacteria</taxon>
        <taxon>Pseudomonadati</taxon>
        <taxon>Pseudomonadota</taxon>
        <taxon>Alphaproteobacteria</taxon>
        <taxon>Rhodobacterales</taxon>
        <taxon>Paracoccaceae</taxon>
        <taxon>Litorivita</taxon>
    </lineage>
</organism>
<reference evidence="1 2" key="1">
    <citation type="submission" date="2018-05" db="EMBL/GenBank/DDBJ databases">
        <title>Oceanovita maritima gen. nov., sp. nov., a marine bacterium in the family Rhodobacteraceae isolated from surface seawater of Lundu port Xiamen, China.</title>
        <authorList>
            <person name="Hetharua B.H."/>
            <person name="Min D."/>
            <person name="Liao H."/>
            <person name="Tian Y."/>
        </authorList>
    </citation>
    <scope>NUCLEOTIDE SEQUENCE [LARGE SCALE GENOMIC DNA]</scope>
    <source>
        <strain evidence="1 2">FSX-11</strain>
    </source>
</reference>
<accession>A0A2V4NM05</accession>
<comment type="caution">
    <text evidence="1">The sequence shown here is derived from an EMBL/GenBank/DDBJ whole genome shotgun (WGS) entry which is preliminary data.</text>
</comment>
<proteinExistence type="predicted"/>
<dbReference type="NCBIfam" id="NF009435">
    <property type="entry name" value="PRK12794.1"/>
    <property type="match status" value="1"/>
</dbReference>
<evidence type="ECO:0000313" key="2">
    <source>
        <dbReference type="Proteomes" id="UP000248012"/>
    </source>
</evidence>
<dbReference type="InterPro" id="IPR010845">
    <property type="entry name" value="FlaF"/>
</dbReference>
<dbReference type="EMBL" id="QFVT01000006">
    <property type="protein sequence ID" value="PYC47377.1"/>
    <property type="molecule type" value="Genomic_DNA"/>
</dbReference>
<keyword evidence="2" id="KW-1185">Reference proteome</keyword>
<evidence type="ECO:0000313" key="1">
    <source>
        <dbReference type="EMBL" id="PYC47377.1"/>
    </source>
</evidence>
<gene>
    <name evidence="1" type="ORF">DI396_10440</name>
</gene>
<dbReference type="RefSeq" id="WP_110796161.1">
    <property type="nucleotide sequence ID" value="NZ_KZ826485.1"/>
</dbReference>
<dbReference type="AlphaFoldDB" id="A0A2V4NM05"/>
<dbReference type="Pfam" id="PF07309">
    <property type="entry name" value="FlaF"/>
    <property type="match status" value="1"/>
</dbReference>
<sequence>MNAQNLARQAYTNQAAPIRTTRGTEYEVFAKITHRLNAAARKGKMGFPALASAIHDNRKLWTMLAADVADDDNGLPNDLRARIFYLAEFTQVHSRKVLKSEASAAALIEINAAMMRGLRSGSVQP</sequence>
<dbReference type="OrthoDB" id="9808944at2"/>
<protein>
    <submittedName>
        <fullName evidence="1">Flagellar biosynthesis regulatory protein FlaF</fullName>
    </submittedName>
</protein>
<name>A0A2V4NM05_9RHOB</name>
<dbReference type="Proteomes" id="UP000248012">
    <property type="component" value="Unassembled WGS sequence"/>
</dbReference>
<keyword evidence="1" id="KW-0969">Cilium</keyword>
<keyword evidence="1" id="KW-0282">Flagellum</keyword>